<dbReference type="GO" id="GO:0009166">
    <property type="term" value="P:nucleotide catabolic process"/>
    <property type="evidence" value="ECO:0007669"/>
    <property type="project" value="InterPro"/>
</dbReference>
<organism evidence="5 6">
    <name type="scientific">Halobacteriovorax marinus</name>
    <dbReference type="NCBI Taxonomy" id="97084"/>
    <lineage>
        <taxon>Bacteria</taxon>
        <taxon>Pseudomonadati</taxon>
        <taxon>Bdellovibrionota</taxon>
        <taxon>Bacteriovoracia</taxon>
        <taxon>Bacteriovoracales</taxon>
        <taxon>Halobacteriovoraceae</taxon>
        <taxon>Halobacteriovorax</taxon>
    </lineage>
</organism>
<dbReference type="Pfam" id="PF02872">
    <property type="entry name" value="5_nucleotid_C"/>
    <property type="match status" value="1"/>
</dbReference>
<dbReference type="Gene3D" id="3.90.780.10">
    <property type="entry name" value="5'-Nucleotidase, C-terminal domain"/>
    <property type="match status" value="1"/>
</dbReference>
<feature type="domain" description="5'-Nucleotidase C-terminal" evidence="4">
    <location>
        <begin position="326"/>
        <end position="499"/>
    </location>
</feature>
<dbReference type="InterPro" id="IPR006179">
    <property type="entry name" value="5_nucleotidase/apyrase"/>
</dbReference>
<keyword evidence="2" id="KW-0547">Nucleotide-binding</keyword>
<gene>
    <name evidence="5" type="ORF">A9Q84_15945</name>
</gene>
<comment type="similarity">
    <text evidence="2">Belongs to the 5'-nucleotidase family.</text>
</comment>
<sequence>MKKLSLSILAVLFTLNASATIVQILHTNDLHSYYDHTIIDETRGSYSALKTKMDELEARATAQGIATLRFDAGDFLEGNIYYMADNGKRSFKLMDEMGYDAVAVGNHDWLMGGSDLNKLLKEQPPLFEYLGANFKATNPLYTSIKKHIKPYATFRIDDLKIGVMGLTTNELFYKWRFNGGVIKKPAKVGAKLSKKMKEHHGHDFVIALTHVGINGDKKIIKKSSDIDMLIGGHSHTAIMKPLMVKDASGIKRPVVQTGAHARFLGKTLLRLEKGKPLEILDYKLIPIYTADERDEEIDQYIHDTREILNDKYGEDYLQEVMGYSHIKLRNSVSRLTPWSKLITDAIKESVDADISFHSPGFGGASLPNGEITREMIFNSYPRVFDLENKYGWHVYKVDIFGVVLKSFIRLFLKGQFPVTFSGVTFDLIDDQNEIIDINAAIVRRDISTDPDHPLGVLGQFLGVDSDFNVVNIKVNGKKIKPYRKYRVSMPEGIVVGGFGINGSVRHLLRKVSRSEVTIWDAVANKVRSVGVITKNYGKGDGYHRTSVLRKKFVKDIKIPFRREIL</sequence>
<feature type="chain" id="PRO_5011820296" description="5'-nucleotidase" evidence="2">
    <location>
        <begin position="20"/>
        <end position="565"/>
    </location>
</feature>
<dbReference type="AlphaFoldDB" id="A0A1Y5F423"/>
<dbReference type="SUPFAM" id="SSF55816">
    <property type="entry name" value="5'-nucleotidase (syn. UDP-sugar hydrolase), C-terminal domain"/>
    <property type="match status" value="1"/>
</dbReference>
<keyword evidence="2" id="KW-0378">Hydrolase</keyword>
<dbReference type="GO" id="GO:0000166">
    <property type="term" value="F:nucleotide binding"/>
    <property type="evidence" value="ECO:0007669"/>
    <property type="project" value="UniProtKB-KW"/>
</dbReference>
<dbReference type="InterPro" id="IPR029052">
    <property type="entry name" value="Metallo-depent_PP-like"/>
</dbReference>
<proteinExistence type="inferred from homology"/>
<evidence type="ECO:0000259" key="3">
    <source>
        <dbReference type="Pfam" id="PF00149"/>
    </source>
</evidence>
<evidence type="ECO:0000313" key="5">
    <source>
        <dbReference type="EMBL" id="OUR95328.1"/>
    </source>
</evidence>
<dbReference type="Pfam" id="PF00149">
    <property type="entry name" value="Metallophos"/>
    <property type="match status" value="1"/>
</dbReference>
<dbReference type="PANTHER" id="PTHR11575">
    <property type="entry name" value="5'-NUCLEOTIDASE-RELATED"/>
    <property type="match status" value="1"/>
</dbReference>
<evidence type="ECO:0000256" key="2">
    <source>
        <dbReference type="RuleBase" id="RU362119"/>
    </source>
</evidence>
<dbReference type="PANTHER" id="PTHR11575:SF24">
    <property type="entry name" value="5'-NUCLEOTIDASE"/>
    <property type="match status" value="1"/>
</dbReference>
<feature type="domain" description="Calcineurin-like phosphoesterase" evidence="3">
    <location>
        <begin position="23"/>
        <end position="236"/>
    </location>
</feature>
<comment type="caution">
    <text evidence="5">The sequence shown here is derived from an EMBL/GenBank/DDBJ whole genome shotgun (WGS) entry which is preliminary data.</text>
</comment>
<dbReference type="Proteomes" id="UP000196531">
    <property type="component" value="Unassembled WGS sequence"/>
</dbReference>
<dbReference type="EMBL" id="MAAO01000008">
    <property type="protein sequence ID" value="OUR95328.1"/>
    <property type="molecule type" value="Genomic_DNA"/>
</dbReference>
<evidence type="ECO:0000313" key="6">
    <source>
        <dbReference type="Proteomes" id="UP000196531"/>
    </source>
</evidence>
<feature type="signal peptide" evidence="2">
    <location>
        <begin position="1"/>
        <end position="19"/>
    </location>
</feature>
<dbReference type="InterPro" id="IPR008334">
    <property type="entry name" value="5'-Nucleotdase_C"/>
</dbReference>
<dbReference type="InterPro" id="IPR004843">
    <property type="entry name" value="Calcineurin-like_PHP"/>
</dbReference>
<reference evidence="6" key="1">
    <citation type="journal article" date="2017" name="Proc. Natl. Acad. Sci. U.S.A.">
        <title>Simulation of Deepwater Horizon oil plume reveals substrate specialization within a complex community of hydrocarbon-degraders.</title>
        <authorList>
            <person name="Hu P."/>
            <person name="Dubinsky E.A."/>
            <person name="Probst A.J."/>
            <person name="Wang J."/>
            <person name="Sieber C.M.K."/>
            <person name="Tom L.M."/>
            <person name="Gardinali P."/>
            <person name="Banfield J.F."/>
            <person name="Atlas R.M."/>
            <person name="Andersen G.L."/>
        </authorList>
    </citation>
    <scope>NUCLEOTIDE SEQUENCE [LARGE SCALE GENOMIC DNA]</scope>
</reference>
<evidence type="ECO:0000256" key="1">
    <source>
        <dbReference type="ARBA" id="ARBA00022729"/>
    </source>
</evidence>
<dbReference type="GO" id="GO:0016787">
    <property type="term" value="F:hydrolase activity"/>
    <property type="evidence" value="ECO:0007669"/>
    <property type="project" value="UniProtKB-KW"/>
</dbReference>
<dbReference type="SUPFAM" id="SSF56300">
    <property type="entry name" value="Metallo-dependent phosphatases"/>
    <property type="match status" value="1"/>
</dbReference>
<evidence type="ECO:0008006" key="7">
    <source>
        <dbReference type="Google" id="ProtNLM"/>
    </source>
</evidence>
<accession>A0A1Y5F423</accession>
<dbReference type="Gene3D" id="3.60.21.10">
    <property type="match status" value="1"/>
</dbReference>
<dbReference type="InterPro" id="IPR036907">
    <property type="entry name" value="5'-Nucleotdase_C_sf"/>
</dbReference>
<keyword evidence="1 2" id="KW-0732">Signal</keyword>
<evidence type="ECO:0000259" key="4">
    <source>
        <dbReference type="Pfam" id="PF02872"/>
    </source>
</evidence>
<protein>
    <recommendedName>
        <fullName evidence="7">5'-nucleotidase</fullName>
    </recommendedName>
</protein>
<name>A0A1Y5F423_9BACT</name>
<dbReference type="PRINTS" id="PR01607">
    <property type="entry name" value="APYRASEFAMLY"/>
</dbReference>